<feature type="region of interest" description="Disordered" evidence="1">
    <location>
        <begin position="70"/>
        <end position="101"/>
    </location>
</feature>
<gene>
    <name evidence="2" type="ORF">TNCV_5004641</name>
</gene>
<accession>A0A8X6RC98</accession>
<protein>
    <submittedName>
        <fullName evidence="2">Uncharacterized protein</fullName>
    </submittedName>
</protein>
<feature type="compositionally biased region" description="Polar residues" evidence="1">
    <location>
        <begin position="91"/>
        <end position="101"/>
    </location>
</feature>
<proteinExistence type="predicted"/>
<keyword evidence="3" id="KW-1185">Reference proteome</keyword>
<reference evidence="2" key="1">
    <citation type="submission" date="2020-08" db="EMBL/GenBank/DDBJ databases">
        <title>Multicomponent nature underlies the extraordinary mechanical properties of spider dragline silk.</title>
        <authorList>
            <person name="Kono N."/>
            <person name="Nakamura H."/>
            <person name="Mori M."/>
            <person name="Yoshida Y."/>
            <person name="Ohtoshi R."/>
            <person name="Malay A.D."/>
            <person name="Moran D.A.P."/>
            <person name="Tomita M."/>
            <person name="Numata K."/>
            <person name="Arakawa K."/>
        </authorList>
    </citation>
    <scope>NUCLEOTIDE SEQUENCE</scope>
</reference>
<comment type="caution">
    <text evidence="2">The sequence shown here is derived from an EMBL/GenBank/DDBJ whole genome shotgun (WGS) entry which is preliminary data.</text>
</comment>
<feature type="region of interest" description="Disordered" evidence="1">
    <location>
        <begin position="46"/>
        <end position="65"/>
    </location>
</feature>
<dbReference type="EMBL" id="BMAU01021139">
    <property type="protein sequence ID" value="GFX92000.1"/>
    <property type="molecule type" value="Genomic_DNA"/>
</dbReference>
<sequence length="409" mass="45980">MASPGIFLPITHYSDSQKKSLLDSRGAGPLELSFWTSKRLLTGSGATNRVPAQHHPSTMAYPHNNHSELFSKSESRQNRSCNHASLPPPKNQSGPSLQSRPTHIRPHLQYSIWDGGTLRVPFPIFYTKLITLGYDLAQAQQTDFTPLSTASSGTAPTPCEEKLHKEIICNEKEKTVSLLRSDHGHDESDALYQLAWNEFQDVQGTLQQAVSDFDSLPQCTNPGCSHLISPRNTPNSTPPPSPTRRNCQLKRKDEEDFEFPPLRKTARKTTLEDSDDIILDNQFSLLPHTNLILKQQVTGQVAPSTVNLKKPTVNANDKQKQGTNALPPPVMMKITKTYREQVDTIKKYFPHLRLKTTGEYIKLYSNTDEQNRAVKHTMKSLGYRFYVITPKNERPIKIVIKGFPKASTS</sequence>
<evidence type="ECO:0000256" key="1">
    <source>
        <dbReference type="SAM" id="MobiDB-lite"/>
    </source>
</evidence>
<organism evidence="2 3">
    <name type="scientific">Trichonephila clavipes</name>
    <name type="common">Golden silk orbweaver</name>
    <name type="synonym">Nephila clavipes</name>
    <dbReference type="NCBI Taxonomy" id="2585209"/>
    <lineage>
        <taxon>Eukaryota</taxon>
        <taxon>Metazoa</taxon>
        <taxon>Ecdysozoa</taxon>
        <taxon>Arthropoda</taxon>
        <taxon>Chelicerata</taxon>
        <taxon>Arachnida</taxon>
        <taxon>Araneae</taxon>
        <taxon>Araneomorphae</taxon>
        <taxon>Entelegynae</taxon>
        <taxon>Araneoidea</taxon>
        <taxon>Nephilidae</taxon>
        <taxon>Trichonephila</taxon>
    </lineage>
</organism>
<evidence type="ECO:0000313" key="3">
    <source>
        <dbReference type="Proteomes" id="UP000887159"/>
    </source>
</evidence>
<dbReference type="Proteomes" id="UP000887159">
    <property type="component" value="Unassembled WGS sequence"/>
</dbReference>
<evidence type="ECO:0000313" key="2">
    <source>
        <dbReference type="EMBL" id="GFX92000.1"/>
    </source>
</evidence>
<name>A0A8X6RC98_TRICX</name>
<feature type="region of interest" description="Disordered" evidence="1">
    <location>
        <begin position="223"/>
        <end position="255"/>
    </location>
</feature>
<dbReference type="AlphaFoldDB" id="A0A8X6RC98"/>